<dbReference type="EMBL" id="BAET01000014">
    <property type="protein sequence ID" value="GAB55705.1"/>
    <property type="molecule type" value="Genomic_DNA"/>
</dbReference>
<evidence type="ECO:0000313" key="2">
    <source>
        <dbReference type="Proteomes" id="UP000053586"/>
    </source>
</evidence>
<protein>
    <submittedName>
        <fullName evidence="1">Uncharacterized protein</fullName>
    </submittedName>
</protein>
<evidence type="ECO:0000313" key="1">
    <source>
        <dbReference type="EMBL" id="GAB55705.1"/>
    </source>
</evidence>
<keyword evidence="2" id="KW-1185">Reference proteome</keyword>
<sequence>MILLAPQLSADYKLGCDDPDYDQYMASRFAHFTSSSSRLYSQTLTQYKSSFENNTNPFRAISDLSRHLKYSAQLDPVDVVQTNIERLLAHGDELRVDQKVAVSIFDGFSDEDHAIAIARAWIAYRQGDTKTAFSEMLASIDGADSATLSSFGPDIYFIRHILRDGYTEPVLNYLKLSEQFWLGENPDNMRYIWRTMINNNCAVAFESFDAIKALELGIQVRDIFRPR</sequence>
<dbReference type="RefSeq" id="WP_006005042.1">
    <property type="nucleotide sequence ID" value="NZ_BAET01000014.1"/>
</dbReference>
<comment type="caution">
    <text evidence="1">The sequence shown here is derived from an EMBL/GenBank/DDBJ whole genome shotgun (WGS) entry which is preliminary data.</text>
</comment>
<gene>
    <name evidence="1" type="ORF">GPUN_1588</name>
</gene>
<accession>H5TBM8</accession>
<name>H5TBM8_9ALTE</name>
<proteinExistence type="predicted"/>
<reference evidence="1 2" key="2">
    <citation type="journal article" date="2017" name="Antonie Van Leeuwenhoek">
        <title>Rhizobium rhizosphaerae sp. nov., a novel species isolated from rice rhizosphere.</title>
        <authorList>
            <person name="Zhao J.J."/>
            <person name="Zhang J."/>
            <person name="Zhang R.J."/>
            <person name="Zhang C.W."/>
            <person name="Yin H.Q."/>
            <person name="Zhang X.X."/>
        </authorList>
    </citation>
    <scope>NUCLEOTIDE SEQUENCE [LARGE SCALE GENOMIC DNA]</scope>
    <source>
        <strain evidence="1 2">ACAM 611</strain>
    </source>
</reference>
<dbReference type="AlphaFoldDB" id="H5TBM8"/>
<dbReference type="Proteomes" id="UP000053586">
    <property type="component" value="Unassembled WGS sequence"/>
</dbReference>
<organism evidence="1 2">
    <name type="scientific">Glaciecola punicea ACAM 611</name>
    <dbReference type="NCBI Taxonomy" id="1121923"/>
    <lineage>
        <taxon>Bacteria</taxon>
        <taxon>Pseudomonadati</taxon>
        <taxon>Pseudomonadota</taxon>
        <taxon>Gammaproteobacteria</taxon>
        <taxon>Alteromonadales</taxon>
        <taxon>Alteromonadaceae</taxon>
        <taxon>Glaciecola</taxon>
    </lineage>
</organism>
<dbReference type="OrthoDB" id="6321248at2"/>
<reference evidence="1 2" key="1">
    <citation type="journal article" date="2012" name="J. Bacteriol.">
        <title>Genome sequence of proteorhodopsin-containing sea ice bacterium Glaciecola punicea ACAM 611T.</title>
        <authorList>
            <person name="Qin Q.-L."/>
            <person name="Xie B.-B."/>
            <person name="Shu Y.-L."/>
            <person name="Rong J.-C."/>
            <person name="Zhao D.-L."/>
            <person name="Zhang X.-Y."/>
            <person name="Chen X.-L."/>
            <person name="Zhou B.-C."/>
            <person name="Zhanga Y.-Z."/>
        </authorList>
    </citation>
    <scope>NUCLEOTIDE SEQUENCE [LARGE SCALE GENOMIC DNA]</scope>
    <source>
        <strain evidence="1 2">ACAM 611</strain>
    </source>
</reference>
<dbReference type="eggNOG" id="ENOG502ZMW5">
    <property type="taxonomic scope" value="Bacteria"/>
</dbReference>